<organism evidence="1 2">
    <name type="scientific">Protopolystoma xenopodis</name>
    <dbReference type="NCBI Taxonomy" id="117903"/>
    <lineage>
        <taxon>Eukaryota</taxon>
        <taxon>Metazoa</taxon>
        <taxon>Spiralia</taxon>
        <taxon>Lophotrochozoa</taxon>
        <taxon>Platyhelminthes</taxon>
        <taxon>Monogenea</taxon>
        <taxon>Polyopisthocotylea</taxon>
        <taxon>Polystomatidea</taxon>
        <taxon>Polystomatidae</taxon>
        <taxon>Protopolystoma</taxon>
    </lineage>
</organism>
<name>A0A448WUY2_9PLAT</name>
<gene>
    <name evidence="1" type="ORF">PXEA_LOCUS14309</name>
</gene>
<proteinExistence type="predicted"/>
<evidence type="ECO:0000313" key="1">
    <source>
        <dbReference type="EMBL" id="VEL20869.1"/>
    </source>
</evidence>
<comment type="caution">
    <text evidence="1">The sequence shown here is derived from an EMBL/GenBank/DDBJ whole genome shotgun (WGS) entry which is preliminary data.</text>
</comment>
<protein>
    <submittedName>
        <fullName evidence="1">Uncharacterized protein</fullName>
    </submittedName>
</protein>
<accession>A0A448WUY2</accession>
<dbReference type="Proteomes" id="UP000784294">
    <property type="component" value="Unassembled WGS sequence"/>
</dbReference>
<evidence type="ECO:0000313" key="2">
    <source>
        <dbReference type="Proteomes" id="UP000784294"/>
    </source>
</evidence>
<dbReference type="AlphaFoldDB" id="A0A448WUY2"/>
<keyword evidence="2" id="KW-1185">Reference proteome</keyword>
<sequence length="74" mass="8128">MINLLSLDNRLGGRLGRDLMVDPAKIRRNCFAIVSSGKTLFPRQRADASGEHVFIRAEDGAQTAPTRTHAHRSG</sequence>
<dbReference type="EMBL" id="CAAALY010048340">
    <property type="protein sequence ID" value="VEL20869.1"/>
    <property type="molecule type" value="Genomic_DNA"/>
</dbReference>
<reference evidence="1" key="1">
    <citation type="submission" date="2018-11" db="EMBL/GenBank/DDBJ databases">
        <authorList>
            <consortium name="Pathogen Informatics"/>
        </authorList>
    </citation>
    <scope>NUCLEOTIDE SEQUENCE</scope>
</reference>